<feature type="chain" id="PRO_5040131897" description="Secreted protein" evidence="1">
    <location>
        <begin position="35"/>
        <end position="145"/>
    </location>
</feature>
<name>A0A9P8YEE2_9PEZI</name>
<proteinExistence type="predicted"/>
<evidence type="ECO:0000313" key="2">
    <source>
        <dbReference type="EMBL" id="KAH7035427.1"/>
    </source>
</evidence>
<reference evidence="2" key="1">
    <citation type="journal article" date="2021" name="Nat. Commun.">
        <title>Genetic determinants of endophytism in the Arabidopsis root mycobiome.</title>
        <authorList>
            <person name="Mesny F."/>
            <person name="Miyauchi S."/>
            <person name="Thiergart T."/>
            <person name="Pickel B."/>
            <person name="Atanasova L."/>
            <person name="Karlsson M."/>
            <person name="Huettel B."/>
            <person name="Barry K.W."/>
            <person name="Haridas S."/>
            <person name="Chen C."/>
            <person name="Bauer D."/>
            <person name="Andreopoulos W."/>
            <person name="Pangilinan J."/>
            <person name="LaButti K."/>
            <person name="Riley R."/>
            <person name="Lipzen A."/>
            <person name="Clum A."/>
            <person name="Drula E."/>
            <person name="Henrissat B."/>
            <person name="Kohler A."/>
            <person name="Grigoriev I.V."/>
            <person name="Martin F.M."/>
            <person name="Hacquard S."/>
        </authorList>
    </citation>
    <scope>NUCLEOTIDE SEQUENCE</scope>
    <source>
        <strain evidence="2">MPI-CAGE-CH-0230</strain>
    </source>
</reference>
<comment type="caution">
    <text evidence="2">The sequence shown here is derived from an EMBL/GenBank/DDBJ whole genome shotgun (WGS) entry which is preliminary data.</text>
</comment>
<dbReference type="RefSeq" id="XP_046015520.1">
    <property type="nucleotide sequence ID" value="XM_046153274.1"/>
</dbReference>
<dbReference type="AlphaFoldDB" id="A0A9P8YEE2"/>
<dbReference type="Proteomes" id="UP000756346">
    <property type="component" value="Unassembled WGS sequence"/>
</dbReference>
<evidence type="ECO:0000256" key="1">
    <source>
        <dbReference type="SAM" id="SignalP"/>
    </source>
</evidence>
<evidence type="ECO:0008006" key="4">
    <source>
        <dbReference type="Google" id="ProtNLM"/>
    </source>
</evidence>
<dbReference type="EMBL" id="JAGTJQ010000003">
    <property type="protein sequence ID" value="KAH7035427.1"/>
    <property type="molecule type" value="Genomic_DNA"/>
</dbReference>
<protein>
    <recommendedName>
        <fullName evidence="4">Secreted protein</fullName>
    </recommendedName>
</protein>
<evidence type="ECO:0000313" key="3">
    <source>
        <dbReference type="Proteomes" id="UP000756346"/>
    </source>
</evidence>
<keyword evidence="3" id="KW-1185">Reference proteome</keyword>
<keyword evidence="1" id="KW-0732">Signal</keyword>
<feature type="signal peptide" evidence="1">
    <location>
        <begin position="1"/>
        <end position="34"/>
    </location>
</feature>
<gene>
    <name evidence="2" type="ORF">B0I36DRAFT_318333</name>
</gene>
<accession>A0A9P8YEE2</accession>
<organism evidence="2 3">
    <name type="scientific">Microdochium trichocladiopsis</name>
    <dbReference type="NCBI Taxonomy" id="1682393"/>
    <lineage>
        <taxon>Eukaryota</taxon>
        <taxon>Fungi</taxon>
        <taxon>Dikarya</taxon>
        <taxon>Ascomycota</taxon>
        <taxon>Pezizomycotina</taxon>
        <taxon>Sordariomycetes</taxon>
        <taxon>Xylariomycetidae</taxon>
        <taxon>Xylariales</taxon>
        <taxon>Microdochiaceae</taxon>
        <taxon>Microdochium</taxon>
    </lineage>
</organism>
<sequence length="145" mass="16015">MVQSCWAHPLGPLKFVALLAAPAGLQCCVKEVFACLIGSDVACMGRATRRSSLLSRRPMLFECGWDALTANWRACLLVRCSKQNMFLLPCHARHSQLVSRGETFCCCLDASVQTWTVIHAFYQGARYRPSQSVVYVANAVDAAQE</sequence>
<dbReference type="GeneID" id="70182820"/>